<keyword evidence="3" id="KW-1185">Reference proteome</keyword>
<organism evidence="2 3">
    <name type="scientific">Callosobruchus maculatus</name>
    <name type="common">Southern cowpea weevil</name>
    <name type="synonym">Pulse bruchid</name>
    <dbReference type="NCBI Taxonomy" id="64391"/>
    <lineage>
        <taxon>Eukaryota</taxon>
        <taxon>Metazoa</taxon>
        <taxon>Ecdysozoa</taxon>
        <taxon>Arthropoda</taxon>
        <taxon>Hexapoda</taxon>
        <taxon>Insecta</taxon>
        <taxon>Pterygota</taxon>
        <taxon>Neoptera</taxon>
        <taxon>Endopterygota</taxon>
        <taxon>Coleoptera</taxon>
        <taxon>Polyphaga</taxon>
        <taxon>Cucujiformia</taxon>
        <taxon>Chrysomeloidea</taxon>
        <taxon>Chrysomelidae</taxon>
        <taxon>Bruchinae</taxon>
        <taxon>Bruchini</taxon>
        <taxon>Callosobruchus</taxon>
    </lineage>
</organism>
<sequence>MSRIYFGLRNVSILDELGNPKRLSSIVSTRIPAFFGRIHRNDNMDKLVVQGHAPSGRRRGRSPTRCVDTTKHFLAAIKAYGVADVDLFQTVDLWEKKDIAQVTNTLFALGRETYRHPEWKGSHLGPKPAEENKRDFDEATLRAGETMIGLQAGTNKGATQAGQNIGAGRKIILGK</sequence>
<evidence type="ECO:0000313" key="2">
    <source>
        <dbReference type="EMBL" id="VEN36189.1"/>
    </source>
</evidence>
<dbReference type="PANTHER" id="PTHR47385">
    <property type="entry name" value="CALPONIN"/>
    <property type="match status" value="1"/>
</dbReference>
<dbReference type="Pfam" id="PF00402">
    <property type="entry name" value="Calponin"/>
    <property type="match status" value="1"/>
</dbReference>
<dbReference type="PROSITE" id="PS01052">
    <property type="entry name" value="CALPONIN_1"/>
    <property type="match status" value="1"/>
</dbReference>
<dbReference type="Gene3D" id="1.10.418.10">
    <property type="entry name" value="Calponin-like domain"/>
    <property type="match status" value="1"/>
</dbReference>
<protein>
    <recommendedName>
        <fullName evidence="4">Transgelin</fullName>
    </recommendedName>
</protein>
<accession>A0A653BKU6</accession>
<dbReference type="InterPro" id="IPR050606">
    <property type="entry name" value="Calponin-like"/>
</dbReference>
<name>A0A653BKU6_CALMS</name>
<dbReference type="PANTHER" id="PTHR47385:SF24">
    <property type="entry name" value="MUSCLE-SPECIFIC PROTEIN 20"/>
    <property type="match status" value="1"/>
</dbReference>
<dbReference type="InterPro" id="IPR000557">
    <property type="entry name" value="Calponin_repeat"/>
</dbReference>
<dbReference type="AlphaFoldDB" id="A0A653BKU6"/>
<dbReference type="OrthoDB" id="21595at2759"/>
<evidence type="ECO:0000313" key="3">
    <source>
        <dbReference type="Proteomes" id="UP000410492"/>
    </source>
</evidence>
<dbReference type="GO" id="GO:0007015">
    <property type="term" value="P:actin filament organization"/>
    <property type="evidence" value="ECO:0007669"/>
    <property type="project" value="TreeGrafter"/>
</dbReference>
<proteinExistence type="inferred from homology"/>
<reference evidence="2 3" key="1">
    <citation type="submission" date="2019-01" db="EMBL/GenBank/DDBJ databases">
        <authorList>
            <person name="Sayadi A."/>
        </authorList>
    </citation>
    <scope>NUCLEOTIDE SEQUENCE [LARGE SCALE GENOMIC DNA]</scope>
</reference>
<dbReference type="Proteomes" id="UP000410492">
    <property type="component" value="Unassembled WGS sequence"/>
</dbReference>
<dbReference type="SUPFAM" id="SSF47576">
    <property type="entry name" value="Calponin-homology domain, CH-domain"/>
    <property type="match status" value="1"/>
</dbReference>
<dbReference type="GO" id="GO:0051015">
    <property type="term" value="F:actin filament binding"/>
    <property type="evidence" value="ECO:0007669"/>
    <property type="project" value="TreeGrafter"/>
</dbReference>
<evidence type="ECO:0008006" key="4">
    <source>
        <dbReference type="Google" id="ProtNLM"/>
    </source>
</evidence>
<evidence type="ECO:0000256" key="1">
    <source>
        <dbReference type="ARBA" id="ARBA00009631"/>
    </source>
</evidence>
<dbReference type="GO" id="GO:0015629">
    <property type="term" value="C:actin cytoskeleton"/>
    <property type="evidence" value="ECO:0007669"/>
    <property type="project" value="TreeGrafter"/>
</dbReference>
<dbReference type="InterPro" id="IPR036872">
    <property type="entry name" value="CH_dom_sf"/>
</dbReference>
<gene>
    <name evidence="2" type="ORF">CALMAC_LOCUS1879</name>
</gene>
<comment type="similarity">
    <text evidence="1">Belongs to the calponin family.</text>
</comment>
<dbReference type="PROSITE" id="PS51122">
    <property type="entry name" value="CALPONIN_2"/>
    <property type="match status" value="1"/>
</dbReference>
<dbReference type="EMBL" id="CAACVG010002203">
    <property type="protein sequence ID" value="VEN36189.1"/>
    <property type="molecule type" value="Genomic_DNA"/>
</dbReference>